<keyword evidence="1" id="KW-0472">Membrane</keyword>
<protein>
    <submittedName>
        <fullName evidence="2">DUF2065 domain-containing protein</fullName>
    </submittedName>
</protein>
<sequence length="61" mass="6794">MEVVMLVIAGVLVIEGLGPMLFPRQWKKMLTELFELETPVLRRIGGALVTAGLVLFYIFSS</sequence>
<feature type="transmembrane region" description="Helical" evidence="1">
    <location>
        <begin position="40"/>
        <end position="59"/>
    </location>
</feature>
<name>A0ABP9E7N5_9GAMM</name>
<dbReference type="EMBL" id="BAABJZ010000002">
    <property type="protein sequence ID" value="GAA4871573.1"/>
    <property type="molecule type" value="Genomic_DNA"/>
</dbReference>
<proteinExistence type="predicted"/>
<comment type="caution">
    <text evidence="2">The sequence shown here is derived from an EMBL/GenBank/DDBJ whole genome shotgun (WGS) entry which is preliminary data.</text>
</comment>
<organism evidence="2 3">
    <name type="scientific">Ferrimonas pelagia</name>
    <dbReference type="NCBI Taxonomy" id="1177826"/>
    <lineage>
        <taxon>Bacteria</taxon>
        <taxon>Pseudomonadati</taxon>
        <taxon>Pseudomonadota</taxon>
        <taxon>Gammaproteobacteria</taxon>
        <taxon>Alteromonadales</taxon>
        <taxon>Ferrimonadaceae</taxon>
        <taxon>Ferrimonas</taxon>
    </lineage>
</organism>
<dbReference type="PANTHER" id="PTHR38602:SF1">
    <property type="entry name" value="INNER MEMBRANE PROTEIN"/>
    <property type="match status" value="1"/>
</dbReference>
<gene>
    <name evidence="2" type="ORF">GCM10023333_00490</name>
</gene>
<keyword evidence="1" id="KW-0812">Transmembrane</keyword>
<reference evidence="3" key="1">
    <citation type="journal article" date="2019" name="Int. J. Syst. Evol. Microbiol.">
        <title>The Global Catalogue of Microorganisms (GCM) 10K type strain sequencing project: providing services to taxonomists for standard genome sequencing and annotation.</title>
        <authorList>
            <consortium name="The Broad Institute Genomics Platform"/>
            <consortium name="The Broad Institute Genome Sequencing Center for Infectious Disease"/>
            <person name="Wu L."/>
            <person name="Ma J."/>
        </authorList>
    </citation>
    <scope>NUCLEOTIDE SEQUENCE [LARGE SCALE GENOMIC DNA]</scope>
    <source>
        <strain evidence="3">JCM 18401</strain>
    </source>
</reference>
<dbReference type="InterPro" id="IPR019201">
    <property type="entry name" value="DUF2065"/>
</dbReference>
<keyword evidence="3" id="KW-1185">Reference proteome</keyword>
<dbReference type="PANTHER" id="PTHR38602">
    <property type="entry name" value="INNER MEMBRANE PROTEIN-RELATED"/>
    <property type="match status" value="1"/>
</dbReference>
<keyword evidence="1" id="KW-1133">Transmembrane helix</keyword>
<evidence type="ECO:0000313" key="3">
    <source>
        <dbReference type="Proteomes" id="UP001499988"/>
    </source>
</evidence>
<dbReference type="Proteomes" id="UP001499988">
    <property type="component" value="Unassembled WGS sequence"/>
</dbReference>
<accession>A0ABP9E7N5</accession>
<dbReference type="Pfam" id="PF09838">
    <property type="entry name" value="DUF2065"/>
    <property type="match status" value="1"/>
</dbReference>
<evidence type="ECO:0000313" key="2">
    <source>
        <dbReference type="EMBL" id="GAA4871573.1"/>
    </source>
</evidence>
<evidence type="ECO:0000256" key="1">
    <source>
        <dbReference type="SAM" id="Phobius"/>
    </source>
</evidence>